<dbReference type="Proteomes" id="UP000580250">
    <property type="component" value="Unassembled WGS sequence"/>
</dbReference>
<evidence type="ECO:0000313" key="3">
    <source>
        <dbReference type="Proteomes" id="UP000580250"/>
    </source>
</evidence>
<organism evidence="2 3">
    <name type="scientific">Meloidogyne enterolobii</name>
    <name type="common">Root-knot nematode worm</name>
    <name type="synonym">Meloidogyne mayaguensis</name>
    <dbReference type="NCBI Taxonomy" id="390850"/>
    <lineage>
        <taxon>Eukaryota</taxon>
        <taxon>Metazoa</taxon>
        <taxon>Ecdysozoa</taxon>
        <taxon>Nematoda</taxon>
        <taxon>Chromadorea</taxon>
        <taxon>Rhabditida</taxon>
        <taxon>Tylenchina</taxon>
        <taxon>Tylenchomorpha</taxon>
        <taxon>Tylenchoidea</taxon>
        <taxon>Meloidogynidae</taxon>
        <taxon>Meloidogyninae</taxon>
        <taxon>Meloidogyne</taxon>
    </lineage>
</organism>
<feature type="region of interest" description="Disordered" evidence="1">
    <location>
        <begin position="22"/>
        <end position="49"/>
    </location>
</feature>
<comment type="caution">
    <text evidence="2">The sequence shown here is derived from an EMBL/GenBank/DDBJ whole genome shotgun (WGS) entry which is preliminary data.</text>
</comment>
<accession>A0A6V7TQG6</accession>
<gene>
    <name evidence="2" type="ORF">MENT_LOCUS2823</name>
</gene>
<name>A0A6V7TQG6_MELEN</name>
<protein>
    <submittedName>
        <fullName evidence="2">Uncharacterized protein</fullName>
    </submittedName>
</protein>
<evidence type="ECO:0000256" key="1">
    <source>
        <dbReference type="SAM" id="MobiDB-lite"/>
    </source>
</evidence>
<dbReference type="EMBL" id="CAJEWN010000009">
    <property type="protein sequence ID" value="CAD2130079.1"/>
    <property type="molecule type" value="Genomic_DNA"/>
</dbReference>
<sequence>MMEQSAICKNVGNLLLMTPETTHKKQEGSKDGATLVGTPTTTQTRKERV</sequence>
<proteinExistence type="predicted"/>
<evidence type="ECO:0000313" key="2">
    <source>
        <dbReference type="EMBL" id="CAD2130079.1"/>
    </source>
</evidence>
<reference evidence="2 3" key="1">
    <citation type="submission" date="2020-08" db="EMBL/GenBank/DDBJ databases">
        <authorList>
            <person name="Koutsovoulos G."/>
            <person name="Danchin GJ E."/>
        </authorList>
    </citation>
    <scope>NUCLEOTIDE SEQUENCE [LARGE SCALE GENOMIC DNA]</scope>
</reference>
<dbReference type="AlphaFoldDB" id="A0A6V7TQG6"/>